<feature type="transmembrane region" description="Helical" evidence="2">
    <location>
        <begin position="301"/>
        <end position="319"/>
    </location>
</feature>
<dbReference type="Proteomes" id="UP000317716">
    <property type="component" value="Unassembled WGS sequence"/>
</dbReference>
<feature type="region of interest" description="Disordered" evidence="1">
    <location>
        <begin position="1"/>
        <end position="28"/>
    </location>
</feature>
<evidence type="ECO:0000256" key="2">
    <source>
        <dbReference type="SAM" id="Phobius"/>
    </source>
</evidence>
<feature type="transmembrane region" description="Helical" evidence="2">
    <location>
        <begin position="232"/>
        <end position="251"/>
    </location>
</feature>
<feature type="transmembrane region" description="Helical" evidence="2">
    <location>
        <begin position="326"/>
        <end position="346"/>
    </location>
</feature>
<keyword evidence="2" id="KW-1133">Transmembrane helix</keyword>
<name>A0A538SQ92_UNCEI</name>
<proteinExistence type="predicted"/>
<reference evidence="3 4" key="1">
    <citation type="journal article" date="2019" name="Nat. Microbiol.">
        <title>Mediterranean grassland soil C-N compound turnover is dependent on rainfall and depth, and is mediated by genomically divergent microorganisms.</title>
        <authorList>
            <person name="Diamond S."/>
            <person name="Andeer P.F."/>
            <person name="Li Z."/>
            <person name="Crits-Christoph A."/>
            <person name="Burstein D."/>
            <person name="Anantharaman K."/>
            <person name="Lane K.R."/>
            <person name="Thomas B.C."/>
            <person name="Pan C."/>
            <person name="Northen T.R."/>
            <person name="Banfield J.F."/>
        </authorList>
    </citation>
    <scope>NUCLEOTIDE SEQUENCE [LARGE SCALE GENOMIC DNA]</scope>
    <source>
        <strain evidence="3">WS_2</strain>
    </source>
</reference>
<dbReference type="InterPro" id="IPR018650">
    <property type="entry name" value="STSV1_Orf64"/>
</dbReference>
<feature type="transmembrane region" description="Helical" evidence="2">
    <location>
        <begin position="41"/>
        <end position="59"/>
    </location>
</feature>
<keyword evidence="2" id="KW-0812">Transmembrane</keyword>
<evidence type="ECO:0000313" key="3">
    <source>
        <dbReference type="EMBL" id="TMQ53535.1"/>
    </source>
</evidence>
<protein>
    <submittedName>
        <fullName evidence="3">DUF2079 domain-containing protein</fullName>
    </submittedName>
</protein>
<organism evidence="3 4">
    <name type="scientific">Eiseniibacteriota bacterium</name>
    <dbReference type="NCBI Taxonomy" id="2212470"/>
    <lineage>
        <taxon>Bacteria</taxon>
        <taxon>Candidatus Eiseniibacteriota</taxon>
    </lineage>
</organism>
<comment type="caution">
    <text evidence="3">The sequence shown here is derived from an EMBL/GenBank/DDBJ whole genome shotgun (WGS) entry which is preliminary data.</text>
</comment>
<feature type="compositionally biased region" description="Low complexity" evidence="1">
    <location>
        <begin position="12"/>
        <end position="28"/>
    </location>
</feature>
<dbReference type="AlphaFoldDB" id="A0A538SQ92"/>
<evidence type="ECO:0000313" key="4">
    <source>
        <dbReference type="Proteomes" id="UP000317716"/>
    </source>
</evidence>
<accession>A0A538SQ92</accession>
<dbReference type="Pfam" id="PF09852">
    <property type="entry name" value="DUF2079"/>
    <property type="match status" value="1"/>
</dbReference>
<gene>
    <name evidence="3" type="ORF">E6K72_08350</name>
</gene>
<keyword evidence="2" id="KW-0472">Membrane</keyword>
<evidence type="ECO:0000256" key="1">
    <source>
        <dbReference type="SAM" id="MobiDB-lite"/>
    </source>
</evidence>
<dbReference type="EMBL" id="VBOS01000297">
    <property type="protein sequence ID" value="TMQ53535.1"/>
    <property type="molecule type" value="Genomic_DNA"/>
</dbReference>
<sequence>MKRRESPPPSGPERAASRAAKLGAPRVPERAVPPAASWGRWAVPALATAYAALFSFLCVQKYRYYLYNDFDLAIFAHAVDGVLRGTFFESIRGMNWLGDHSSLILIPLAPLYALFRDARMLLILQSCALAAGAWPVYRLARRELAREWAAACCAALYLLFPALQYSNLFEFHPETLATPALLFAFDFLRAGRNRPAWAAAGLALLTREEVALVTLMLAGYALLLRRPGGRRAAAGLALLAVASLVATYAFLRPAFNAGGAQYGWLYIDWGRTPAEVALNVLRDPGGALAALFTTPESVFETTLTLLIAAPIVVGHFLTWRYQQHSIVYHYTALVTPFTVAAAILGLRNLSRGAERAAAALWGSRPRAPSTATRAETDRGIALAVACGAALACALASHALFGPFAPGATWRRLSPAEPLWPAPEARALRAHRDRLLAERPHAGGVIASFEMLSHLTRVADVRSLHNLLGGRYTFSNRPYALPTGVGGMVADLSVPATSDAVLASGARLREMCRLNGLRPVAAAGDLVAFARGARDTVALLEPEASAGGNALPIVYDGVLALLDVEPLDRDARPGEILEFRVRWMRGAPADRLYMMHLALRDERGRTAYEHTRNIGYALYPVHEWPANAPEVEIVRVVAPAGLAAGRYQLGFSMEWRTDEWARGDCVPNDPARGTFVRVGSIRLTGAPR</sequence>